<comment type="caution">
    <text evidence="1">The sequence shown here is derived from an EMBL/GenBank/DDBJ whole genome shotgun (WGS) entry which is preliminary data.</text>
</comment>
<reference evidence="1 2" key="1">
    <citation type="submission" date="2024-09" db="EMBL/GenBank/DDBJ databases">
        <authorList>
            <person name="Sun Q."/>
            <person name="Mori K."/>
        </authorList>
    </citation>
    <scope>NUCLEOTIDE SEQUENCE [LARGE SCALE GENOMIC DNA]</scope>
    <source>
        <strain evidence="1 2">JCM 11201</strain>
    </source>
</reference>
<dbReference type="Proteomes" id="UP001589609">
    <property type="component" value="Unassembled WGS sequence"/>
</dbReference>
<gene>
    <name evidence="1" type="ORF">ACFFMS_13950</name>
</gene>
<name>A0ABV5WFY5_9BACI</name>
<evidence type="ECO:0000313" key="2">
    <source>
        <dbReference type="Proteomes" id="UP001589609"/>
    </source>
</evidence>
<accession>A0ABV5WFY5</accession>
<proteinExistence type="predicted"/>
<protein>
    <submittedName>
        <fullName evidence="1">Uncharacterized protein</fullName>
    </submittedName>
</protein>
<dbReference type="EMBL" id="JBHMAF010000073">
    <property type="protein sequence ID" value="MFB9759527.1"/>
    <property type="molecule type" value="Genomic_DNA"/>
</dbReference>
<evidence type="ECO:0000313" key="1">
    <source>
        <dbReference type="EMBL" id="MFB9759527.1"/>
    </source>
</evidence>
<sequence length="62" mass="7090">MYTNITMNCLTDEMKNNVIDVYRSVVETERTRKFLIQITRGSSLFIDSIGKSLLYSLPLLSG</sequence>
<keyword evidence="2" id="KW-1185">Reference proteome</keyword>
<organism evidence="1 2">
    <name type="scientific">Ectobacillus funiculus</name>
    <dbReference type="NCBI Taxonomy" id="137993"/>
    <lineage>
        <taxon>Bacteria</taxon>
        <taxon>Bacillati</taxon>
        <taxon>Bacillota</taxon>
        <taxon>Bacilli</taxon>
        <taxon>Bacillales</taxon>
        <taxon>Bacillaceae</taxon>
        <taxon>Ectobacillus</taxon>
    </lineage>
</organism>